<dbReference type="Pfam" id="PF13306">
    <property type="entry name" value="LRR_5"/>
    <property type="match status" value="1"/>
</dbReference>
<dbReference type="Gene3D" id="3.80.10.10">
    <property type="entry name" value="Ribonuclease Inhibitor"/>
    <property type="match status" value="1"/>
</dbReference>
<evidence type="ECO:0000313" key="4">
    <source>
        <dbReference type="EMBL" id="CAD7622733.1"/>
    </source>
</evidence>
<accession>A0A7R9KGZ2</accession>
<evidence type="ECO:0008006" key="6">
    <source>
        <dbReference type="Google" id="ProtNLM"/>
    </source>
</evidence>
<dbReference type="PANTHER" id="PTHR24369">
    <property type="entry name" value="ANTIGEN BSP, PUTATIVE-RELATED"/>
    <property type="match status" value="1"/>
</dbReference>
<protein>
    <recommendedName>
        <fullName evidence="6">Oplophorus-luciferin 2-monooxygenase non-catalytic subunit</fullName>
    </recommendedName>
</protein>
<reference evidence="4" key="1">
    <citation type="submission" date="2020-11" db="EMBL/GenBank/DDBJ databases">
        <authorList>
            <person name="Tran Van P."/>
        </authorList>
    </citation>
    <scope>NUCLEOTIDE SEQUENCE</scope>
</reference>
<dbReference type="AlphaFoldDB" id="A0A7R9KGZ2"/>
<name>A0A7R9KGZ2_9ACAR</name>
<dbReference type="InterPro" id="IPR050541">
    <property type="entry name" value="LRR_TM_domain-containing"/>
</dbReference>
<gene>
    <name evidence="4" type="ORF">OSB1V03_LOCUS3196</name>
</gene>
<keyword evidence="2" id="KW-0732">Signal</keyword>
<keyword evidence="1" id="KW-0433">Leucine-rich repeat</keyword>
<dbReference type="GO" id="GO:0005886">
    <property type="term" value="C:plasma membrane"/>
    <property type="evidence" value="ECO:0007669"/>
    <property type="project" value="TreeGrafter"/>
</dbReference>
<sequence>MGCDYCPDSDLFAPCTCYQDVITCINTADDLDLDEKFTQLANGAPKGLYNTFILEDNYITSLPASLFHGIRFKHIILNGCSKLSCVNPNAFNGLGDDIQTFTSDISDFSAPKNQTCDLFGALSTLKNVVSIKITGSNVPEIPDNAFSQPLGPLKYLEQIDFGGSRTPGKLTKIGHNAFSTLNNLQLVDLSRQAIASIGAEAFAMSTRSNDVLEINLEMNRLSGPGFGQRVFPLNRPVTVHLNGNMNLTQLPETAFYDMLAAGGHDRNRVYITGPQMEIDRNNLWLVQNKVQLDLKNKLFGALGADGRPLLDHTVKQMDKDPANFTINDNFYDMD</sequence>
<dbReference type="PANTHER" id="PTHR24369:SF210">
    <property type="entry name" value="CHAOPTIN-RELATED"/>
    <property type="match status" value="1"/>
</dbReference>
<evidence type="ECO:0000256" key="1">
    <source>
        <dbReference type="ARBA" id="ARBA00022614"/>
    </source>
</evidence>
<dbReference type="OrthoDB" id="6494448at2759"/>
<evidence type="ECO:0000313" key="5">
    <source>
        <dbReference type="Proteomes" id="UP000759131"/>
    </source>
</evidence>
<dbReference type="InterPro" id="IPR032675">
    <property type="entry name" value="LRR_dom_sf"/>
</dbReference>
<dbReference type="EMBL" id="CAJPIZ010001255">
    <property type="protein sequence ID" value="CAG2103163.1"/>
    <property type="molecule type" value="Genomic_DNA"/>
</dbReference>
<keyword evidence="3" id="KW-0677">Repeat</keyword>
<dbReference type="SUPFAM" id="SSF52058">
    <property type="entry name" value="L domain-like"/>
    <property type="match status" value="1"/>
</dbReference>
<proteinExistence type="predicted"/>
<organism evidence="4">
    <name type="scientific">Medioppia subpectinata</name>
    <dbReference type="NCBI Taxonomy" id="1979941"/>
    <lineage>
        <taxon>Eukaryota</taxon>
        <taxon>Metazoa</taxon>
        <taxon>Ecdysozoa</taxon>
        <taxon>Arthropoda</taxon>
        <taxon>Chelicerata</taxon>
        <taxon>Arachnida</taxon>
        <taxon>Acari</taxon>
        <taxon>Acariformes</taxon>
        <taxon>Sarcoptiformes</taxon>
        <taxon>Oribatida</taxon>
        <taxon>Brachypylina</taxon>
        <taxon>Oppioidea</taxon>
        <taxon>Oppiidae</taxon>
        <taxon>Medioppia</taxon>
    </lineage>
</organism>
<dbReference type="InterPro" id="IPR026906">
    <property type="entry name" value="LRR_5"/>
</dbReference>
<keyword evidence="5" id="KW-1185">Reference proteome</keyword>
<evidence type="ECO:0000256" key="3">
    <source>
        <dbReference type="ARBA" id="ARBA00022737"/>
    </source>
</evidence>
<dbReference type="Proteomes" id="UP000759131">
    <property type="component" value="Unassembled WGS sequence"/>
</dbReference>
<evidence type="ECO:0000256" key="2">
    <source>
        <dbReference type="ARBA" id="ARBA00022729"/>
    </source>
</evidence>
<dbReference type="EMBL" id="OC855830">
    <property type="protein sequence ID" value="CAD7622733.1"/>
    <property type="molecule type" value="Genomic_DNA"/>
</dbReference>